<organism evidence="2 3">
    <name type="scientific">Nocardia goodfellowii</name>
    <dbReference type="NCBI Taxonomy" id="882446"/>
    <lineage>
        <taxon>Bacteria</taxon>
        <taxon>Bacillati</taxon>
        <taxon>Actinomycetota</taxon>
        <taxon>Actinomycetes</taxon>
        <taxon>Mycobacteriales</taxon>
        <taxon>Nocardiaceae</taxon>
        <taxon>Nocardia</taxon>
    </lineage>
</organism>
<accession>A0ABS4QNV3</accession>
<keyword evidence="3" id="KW-1185">Reference proteome</keyword>
<evidence type="ECO:0008006" key="4">
    <source>
        <dbReference type="Google" id="ProtNLM"/>
    </source>
</evidence>
<evidence type="ECO:0000256" key="1">
    <source>
        <dbReference type="SAM" id="SignalP"/>
    </source>
</evidence>
<dbReference type="SUPFAM" id="SSF56601">
    <property type="entry name" value="beta-lactamase/transpeptidase-like"/>
    <property type="match status" value="1"/>
</dbReference>
<feature type="signal peptide" evidence="1">
    <location>
        <begin position="1"/>
        <end position="25"/>
    </location>
</feature>
<evidence type="ECO:0000313" key="2">
    <source>
        <dbReference type="EMBL" id="MBP2193395.1"/>
    </source>
</evidence>
<keyword evidence="1" id="KW-0732">Signal</keyword>
<feature type="chain" id="PRO_5046585099" description="Serine hydrolase" evidence="1">
    <location>
        <begin position="26"/>
        <end position="254"/>
    </location>
</feature>
<dbReference type="EMBL" id="JAGGMR010000001">
    <property type="protein sequence ID" value="MBP2193395.1"/>
    <property type="molecule type" value="Genomic_DNA"/>
</dbReference>
<sequence length="254" mass="27441">MSSPMRAAVMIAALAGLLGAPAAGADPLDPNAVPPRSAISVRTNVPNLQWGTANEHQQRGALSLAKLYLADYAIRHGDHSAEDRDLAERMIRYSDDSAATTMAAKYPKGIALVAAEYRLRDTHSGDDWRTCTTSTADVADFLNKKRHQDPDSPILDWMSSPGAVAADGTVQDWGTTWLPGALGTKWGWSDFEPQEVASASYGIGFTVAAHTYGSGPDQTTDVLSAVPDVLRHLITRRLTEGVREWEAMWSPRVP</sequence>
<dbReference type="InterPro" id="IPR012338">
    <property type="entry name" value="Beta-lactam/transpept-like"/>
</dbReference>
<reference evidence="2 3" key="1">
    <citation type="submission" date="2021-03" db="EMBL/GenBank/DDBJ databases">
        <title>Sequencing the genomes of 1000 actinobacteria strains.</title>
        <authorList>
            <person name="Klenk H.-P."/>
        </authorList>
    </citation>
    <scope>NUCLEOTIDE SEQUENCE [LARGE SCALE GENOMIC DNA]</scope>
    <source>
        <strain evidence="2 3">DSM 45516</strain>
    </source>
</reference>
<gene>
    <name evidence="2" type="ORF">BJ987_006296</name>
</gene>
<dbReference type="Gene3D" id="3.40.710.10">
    <property type="entry name" value="DD-peptidase/beta-lactamase superfamily"/>
    <property type="match status" value="1"/>
</dbReference>
<dbReference type="Proteomes" id="UP001519325">
    <property type="component" value="Unassembled WGS sequence"/>
</dbReference>
<evidence type="ECO:0000313" key="3">
    <source>
        <dbReference type="Proteomes" id="UP001519325"/>
    </source>
</evidence>
<comment type="caution">
    <text evidence="2">The sequence shown here is derived from an EMBL/GenBank/DDBJ whole genome shotgun (WGS) entry which is preliminary data.</text>
</comment>
<name>A0ABS4QNV3_9NOCA</name>
<dbReference type="RefSeq" id="WP_209896660.1">
    <property type="nucleotide sequence ID" value="NZ_JAGGMR010000001.1"/>
</dbReference>
<proteinExistence type="predicted"/>
<protein>
    <recommendedName>
        <fullName evidence="4">Serine hydrolase</fullName>
    </recommendedName>
</protein>